<dbReference type="EMBL" id="JAAQWG010000143">
    <property type="protein sequence ID" value="NMY13846.1"/>
    <property type="molecule type" value="Genomic_DNA"/>
</dbReference>
<sequence length="579" mass="67642">MSYTLKCEEPQIDSLRIRPGDYVFVESIDRLTRQRLLQAKDLVNGILDKGIILVTTIDNQRYEKATIANGIDDLTQDILLSVIAKRAFDESHHKSVRRKKAWDSAKLKAEENNVPFNAARPPFGIRYNPEANRFEVHPEEGPEVVRVFESLKLQGVTSTVKEMNKTSSIKWTQNRIKDLFKKKYPIGYLYSQKKVDGAMVFDRMIENYYPQIVSFQLFEEARLSMQKRKIDRRVGRVSAHNANILRHVAVCAHCNESLFFMNHYTAATGNLYYLNCRNNFETTGKCGNRFRYDLAIKALFDIIKEADLMSDFRERDEVIKLHPRKREQLEKRFSEHWSKYHKEEFLLKNPAIESGSYEEIQGAIRLIERGIRLFVEFNKIMKGNAKDVVKSKRLYEIEDEILKNQNRLESYNRSIQAWDTDFGDLPPALLQNFGAAKKTISLLREEREKLTVDKLSQPLEQIATLKEFIELFRTNNGRLRIINFLNQSGLTFKFAFDKKAKVMRTTVYKEISGPFDSEGRNSNVISEPRHRDRLRYTDVVWREELATTVTPYEPKRVMLEEYGFVNLGDELLAEKEASR</sequence>
<comment type="caution">
    <text evidence="4">The sequence shown here is derived from an EMBL/GenBank/DDBJ whole genome shotgun (WGS) entry which is preliminary data.</text>
</comment>
<dbReference type="Gene3D" id="3.40.50.1390">
    <property type="entry name" value="Resolvase, N-terminal catalytic domain"/>
    <property type="match status" value="1"/>
</dbReference>
<accession>A0A7Y1ADR0</accession>
<evidence type="ECO:0000256" key="1">
    <source>
        <dbReference type="ARBA" id="ARBA00023125"/>
    </source>
</evidence>
<dbReference type="GO" id="GO:0003677">
    <property type="term" value="F:DNA binding"/>
    <property type="evidence" value="ECO:0007669"/>
    <property type="project" value="UniProtKB-KW"/>
</dbReference>
<reference evidence="4 5" key="1">
    <citation type="journal article" date="2020" name="Front. Microbiol.">
        <title>Genetic Organization of the aprX-lipA2 Operon Affects the Proteolytic Potential of Pseudomonas Species in Milk.</title>
        <authorList>
            <person name="Maier C."/>
            <person name="Huptas C."/>
            <person name="von Neubeck M."/>
            <person name="Scherer S."/>
            <person name="Wenning M."/>
            <person name="Lucking G."/>
        </authorList>
    </citation>
    <scope>NUCLEOTIDE SEQUENCE [LARGE SCALE GENOMIC DNA]</scope>
    <source>
        <strain evidence="4 5">DSM 16272</strain>
    </source>
</reference>
<dbReference type="AlphaFoldDB" id="A0A7Y1ADR0"/>
<dbReference type="InterPro" id="IPR036162">
    <property type="entry name" value="Resolvase-like_N_sf"/>
</dbReference>
<dbReference type="InterPro" id="IPR038109">
    <property type="entry name" value="DNA_bind_recomb_sf"/>
</dbReference>
<evidence type="ECO:0000313" key="4">
    <source>
        <dbReference type="EMBL" id="NMY13846.1"/>
    </source>
</evidence>
<proteinExistence type="predicted"/>
<evidence type="ECO:0000259" key="3">
    <source>
        <dbReference type="Pfam" id="PF07508"/>
    </source>
</evidence>
<dbReference type="Pfam" id="PF07508">
    <property type="entry name" value="Recombinase"/>
    <property type="match status" value="1"/>
</dbReference>
<evidence type="ECO:0000256" key="2">
    <source>
        <dbReference type="ARBA" id="ARBA00023172"/>
    </source>
</evidence>
<protein>
    <submittedName>
        <fullName evidence="4">Recombinase family protein</fullName>
    </submittedName>
</protein>
<dbReference type="Gene3D" id="3.90.1750.20">
    <property type="entry name" value="Putative Large Serine Recombinase, Chain B, Domain 2"/>
    <property type="match status" value="1"/>
</dbReference>
<name>A0A7Y1ADR0_PSEVE</name>
<dbReference type="GO" id="GO:0000150">
    <property type="term" value="F:DNA strand exchange activity"/>
    <property type="evidence" value="ECO:0007669"/>
    <property type="project" value="InterPro"/>
</dbReference>
<keyword evidence="2" id="KW-0233">DNA recombination</keyword>
<dbReference type="PANTHER" id="PTHR30461">
    <property type="entry name" value="DNA-INVERTASE FROM LAMBDOID PROPHAGE"/>
    <property type="match status" value="1"/>
</dbReference>
<dbReference type="InterPro" id="IPR011109">
    <property type="entry name" value="DNA_bind_recombinase_dom"/>
</dbReference>
<organism evidence="4 5">
    <name type="scientific">Pseudomonas veronii</name>
    <dbReference type="NCBI Taxonomy" id="76761"/>
    <lineage>
        <taxon>Bacteria</taxon>
        <taxon>Pseudomonadati</taxon>
        <taxon>Pseudomonadota</taxon>
        <taxon>Gammaproteobacteria</taxon>
        <taxon>Pseudomonadales</taxon>
        <taxon>Pseudomonadaceae</taxon>
        <taxon>Pseudomonas</taxon>
    </lineage>
</organism>
<evidence type="ECO:0000313" key="5">
    <source>
        <dbReference type="Proteomes" id="UP000537729"/>
    </source>
</evidence>
<dbReference type="Proteomes" id="UP000537729">
    <property type="component" value="Unassembled WGS sequence"/>
</dbReference>
<dbReference type="PANTHER" id="PTHR30461:SF2">
    <property type="entry name" value="SERINE RECOMBINASE PINE-RELATED"/>
    <property type="match status" value="1"/>
</dbReference>
<keyword evidence="1" id="KW-0238">DNA-binding</keyword>
<gene>
    <name evidence="4" type="ORF">HBO38_36750</name>
</gene>
<feature type="domain" description="Recombinase" evidence="3">
    <location>
        <begin position="138"/>
        <end position="228"/>
    </location>
</feature>
<dbReference type="SUPFAM" id="SSF53041">
    <property type="entry name" value="Resolvase-like"/>
    <property type="match status" value="1"/>
</dbReference>
<dbReference type="InterPro" id="IPR050639">
    <property type="entry name" value="SSR_resolvase"/>
</dbReference>